<evidence type="ECO:0000313" key="2">
    <source>
        <dbReference type="Proteomes" id="UP000254020"/>
    </source>
</evidence>
<proteinExistence type="predicted"/>
<protein>
    <submittedName>
        <fullName evidence="1">Uncharacterized protein</fullName>
    </submittedName>
</protein>
<name>A0A377ZAA9_KLEPN</name>
<gene>
    <name evidence="1" type="ORF">NCTC9504_01795</name>
</gene>
<organism evidence="1 2">
    <name type="scientific">Klebsiella pneumoniae subsp. pneumoniae</name>
    <dbReference type="NCBI Taxonomy" id="72407"/>
    <lineage>
        <taxon>Bacteria</taxon>
        <taxon>Pseudomonadati</taxon>
        <taxon>Pseudomonadota</taxon>
        <taxon>Gammaproteobacteria</taxon>
        <taxon>Enterobacterales</taxon>
        <taxon>Enterobacteriaceae</taxon>
        <taxon>Klebsiella/Raoultella group</taxon>
        <taxon>Klebsiella</taxon>
        <taxon>Klebsiella pneumoniae complex</taxon>
    </lineage>
</organism>
<dbReference type="AlphaFoldDB" id="A0A377ZAA9"/>
<dbReference type="Proteomes" id="UP000254020">
    <property type="component" value="Unassembled WGS sequence"/>
</dbReference>
<evidence type="ECO:0000313" key="1">
    <source>
        <dbReference type="EMBL" id="STU63094.1"/>
    </source>
</evidence>
<accession>A0A377ZAA9</accession>
<reference evidence="1 2" key="1">
    <citation type="submission" date="2018-06" db="EMBL/GenBank/DDBJ databases">
        <authorList>
            <consortium name="Pathogen Informatics"/>
            <person name="Doyle S."/>
        </authorList>
    </citation>
    <scope>NUCLEOTIDE SEQUENCE [LARGE SCALE GENOMIC DNA]</scope>
    <source>
        <strain evidence="1 2">NCTC9504</strain>
    </source>
</reference>
<dbReference type="EMBL" id="UGMA01000005">
    <property type="protein sequence ID" value="STU63094.1"/>
    <property type="molecule type" value="Genomic_DNA"/>
</dbReference>
<sequence>MVTNKGPFEIRKNLELASGDILYRESGIYDSTLGLLDFGDTWSGAGKTAGYQENDQIKNLCYVDDYAAPNLPMPYDGNGIQFAEHNGSKITLPSSFIIPSTCTRQLVRLWVKFPTSDVGDTTVLYNNQVLVIGGTYASNQSLTYLGANNKSDGTISNIVVGAFGVGLDSSNTFTTPAKSGQVVQLAWLATKIDSKFMSVRLYVNGAYVNDLTPVAFGTRPATIAVNQLNNKGVSEKTVRCTIYRLAIDDLTNSDLDPADIVAADYADNVARFS</sequence>